<dbReference type="InterPro" id="IPR025676">
    <property type="entry name" value="Clr5_dom"/>
</dbReference>
<dbReference type="AlphaFoldDB" id="A0A9P9ED89"/>
<comment type="caution">
    <text evidence="2">The sequence shown here is derived from an EMBL/GenBank/DDBJ whole genome shotgun (WGS) entry which is preliminary data.</text>
</comment>
<evidence type="ECO:0000313" key="2">
    <source>
        <dbReference type="EMBL" id="KAH7134952.1"/>
    </source>
</evidence>
<keyword evidence="3" id="KW-1185">Reference proteome</keyword>
<name>A0A9P9ED89_9PLEO</name>
<dbReference type="InterPro" id="IPR011990">
    <property type="entry name" value="TPR-like_helical_dom_sf"/>
</dbReference>
<organism evidence="2 3">
    <name type="scientific">Dendryphion nanum</name>
    <dbReference type="NCBI Taxonomy" id="256645"/>
    <lineage>
        <taxon>Eukaryota</taxon>
        <taxon>Fungi</taxon>
        <taxon>Dikarya</taxon>
        <taxon>Ascomycota</taxon>
        <taxon>Pezizomycotina</taxon>
        <taxon>Dothideomycetes</taxon>
        <taxon>Pleosporomycetidae</taxon>
        <taxon>Pleosporales</taxon>
        <taxon>Torulaceae</taxon>
        <taxon>Dendryphion</taxon>
    </lineage>
</organism>
<gene>
    <name evidence="2" type="ORF">B0J11DRAFT_148585</name>
</gene>
<protein>
    <recommendedName>
        <fullName evidence="1">Clr5 domain-containing protein</fullName>
    </recommendedName>
</protein>
<dbReference type="PANTHER" id="PTHR46082">
    <property type="entry name" value="ATP/GTP-BINDING PROTEIN-RELATED"/>
    <property type="match status" value="1"/>
</dbReference>
<dbReference type="Proteomes" id="UP000700596">
    <property type="component" value="Unassembled WGS sequence"/>
</dbReference>
<dbReference type="EMBL" id="JAGMWT010000002">
    <property type="protein sequence ID" value="KAH7134952.1"/>
    <property type="molecule type" value="Genomic_DNA"/>
</dbReference>
<dbReference type="PANTHER" id="PTHR46082:SF11">
    <property type="entry name" value="AAA+ ATPASE DOMAIN-CONTAINING PROTEIN-RELATED"/>
    <property type="match status" value="1"/>
</dbReference>
<accession>A0A9P9ED89</accession>
<dbReference type="InterPro" id="IPR053137">
    <property type="entry name" value="NLR-like"/>
</dbReference>
<evidence type="ECO:0000313" key="3">
    <source>
        <dbReference type="Proteomes" id="UP000700596"/>
    </source>
</evidence>
<proteinExistence type="predicted"/>
<dbReference type="SUPFAM" id="SSF48452">
    <property type="entry name" value="TPR-like"/>
    <property type="match status" value="2"/>
</dbReference>
<dbReference type="Pfam" id="PF13424">
    <property type="entry name" value="TPR_12"/>
    <property type="match status" value="1"/>
</dbReference>
<dbReference type="Gene3D" id="1.25.40.10">
    <property type="entry name" value="Tetratricopeptide repeat domain"/>
    <property type="match status" value="2"/>
</dbReference>
<reference evidence="2" key="1">
    <citation type="journal article" date="2021" name="Nat. Commun.">
        <title>Genetic determinants of endophytism in the Arabidopsis root mycobiome.</title>
        <authorList>
            <person name="Mesny F."/>
            <person name="Miyauchi S."/>
            <person name="Thiergart T."/>
            <person name="Pickel B."/>
            <person name="Atanasova L."/>
            <person name="Karlsson M."/>
            <person name="Huettel B."/>
            <person name="Barry K.W."/>
            <person name="Haridas S."/>
            <person name="Chen C."/>
            <person name="Bauer D."/>
            <person name="Andreopoulos W."/>
            <person name="Pangilinan J."/>
            <person name="LaButti K."/>
            <person name="Riley R."/>
            <person name="Lipzen A."/>
            <person name="Clum A."/>
            <person name="Drula E."/>
            <person name="Henrissat B."/>
            <person name="Kohler A."/>
            <person name="Grigoriev I.V."/>
            <person name="Martin F.M."/>
            <person name="Hacquard S."/>
        </authorList>
    </citation>
    <scope>NUCLEOTIDE SEQUENCE</scope>
    <source>
        <strain evidence="2">MPI-CAGE-CH-0243</strain>
    </source>
</reference>
<feature type="domain" description="Clr5" evidence="1">
    <location>
        <begin position="112"/>
        <end position="164"/>
    </location>
</feature>
<sequence>MDPPPPFFPPAAMLHHPLSLMQSPHTSYQGYDPLQENIDLGFRFETTSTMQLHPIGFQIGPIEVPHSLSPPQPPMSQHDRDMDSMEDIQTIIVPSMGPPSRPRKRKATTIRADAWVPYKARILELHIEQKIPLKKVIEVIKDEFGFTAGLRQYRTRITQWGKDKNIKNTEMKAIVRKNQERKLLHPQKGPLAFEVRDIEVETEKIERWMKRNNIIGSSLYTYSPAPTPADVVCYTISDRGSPAIVPESSPLASVMSPGSMRSIPNSPQAFSPALSIAHLIQPQTSIFVGESPRPAYRSLAPAFSTEPPSPHRYKQAKEERLLERLKNAEEMFGEEHDETLSILRGLCVVWTDQGRYKSAEHHARRLVGGRKSLNGTRSAQTIDALRLLGKIYGHQGRYAEAQELLVKLLPFSTVVLGSENLSTLSIMDNLLDTYGITEAFNKAEELGTRLMDISKRVRGLEERKTVDTISYMSYVYLQQGQLIKAEGLAVQAMDSARKIWGYEDVLTLDTMTHVAIVYSEQGRWSEAEILETEVLEISKKVLGEEHPDTLTTAFNLAGNLYNLGRINEAVSMMDSCFKIQRRVLGPNHPRTKDSLECVSDWREELGLDRLDD</sequence>
<dbReference type="OrthoDB" id="5986190at2759"/>
<dbReference type="Pfam" id="PF14420">
    <property type="entry name" value="Clr5"/>
    <property type="match status" value="1"/>
</dbReference>
<dbReference type="Pfam" id="PF13374">
    <property type="entry name" value="TPR_10"/>
    <property type="match status" value="2"/>
</dbReference>
<evidence type="ECO:0000259" key="1">
    <source>
        <dbReference type="Pfam" id="PF14420"/>
    </source>
</evidence>